<accession>A0A330HIA6</accession>
<sequence>MPSGYKWGRCLLVVQGETRISGRCSYQIEKGGDFNIQGPKQVFAGIDYPDPHSGAGEMSKDYWAVVYKDGDTWAGYSNAEIEATHGDERWEDLRREGACYTGKDVRVCLWN</sequence>
<dbReference type="EMBL" id="QMBP01000015">
    <property type="protein sequence ID" value="RAZ87282.1"/>
    <property type="molecule type" value="Genomic_DNA"/>
</dbReference>
<dbReference type="Proteomes" id="UP000251558">
    <property type="component" value="Unassembled WGS sequence"/>
</dbReference>
<organism evidence="1 2">
    <name type="scientific">Mesorhizobium hawassense</name>
    <dbReference type="NCBI Taxonomy" id="1209954"/>
    <lineage>
        <taxon>Bacteria</taxon>
        <taxon>Pseudomonadati</taxon>
        <taxon>Pseudomonadota</taxon>
        <taxon>Alphaproteobacteria</taxon>
        <taxon>Hyphomicrobiales</taxon>
        <taxon>Phyllobacteriaceae</taxon>
        <taxon>Mesorhizobium</taxon>
    </lineage>
</organism>
<proteinExistence type="predicted"/>
<reference evidence="1 2" key="1">
    <citation type="submission" date="2018-07" db="EMBL/GenBank/DDBJ databases">
        <title>Diversity of Mesorhizobium strains in Brazil.</title>
        <authorList>
            <person name="Helene L.C.F."/>
            <person name="Dall'Agnol R."/>
            <person name="Delamuta J.R.M."/>
            <person name="Hungria M."/>
        </authorList>
    </citation>
    <scope>NUCLEOTIDE SEQUENCE [LARGE SCALE GENOMIC DNA]</scope>
    <source>
        <strain evidence="1 2">AC99b</strain>
    </source>
</reference>
<evidence type="ECO:0000313" key="2">
    <source>
        <dbReference type="Proteomes" id="UP000251558"/>
    </source>
</evidence>
<protein>
    <submittedName>
        <fullName evidence="1">Uncharacterized protein</fullName>
    </submittedName>
</protein>
<gene>
    <name evidence="1" type="ORF">DPM33_26260</name>
</gene>
<comment type="caution">
    <text evidence="1">The sequence shown here is derived from an EMBL/GenBank/DDBJ whole genome shotgun (WGS) entry which is preliminary data.</text>
</comment>
<evidence type="ECO:0000313" key="1">
    <source>
        <dbReference type="EMBL" id="RAZ87282.1"/>
    </source>
</evidence>
<keyword evidence="2" id="KW-1185">Reference proteome</keyword>
<name>A0A330HIA6_9HYPH</name>
<dbReference type="AlphaFoldDB" id="A0A330HIA6"/>